<feature type="domain" description="DUF2357" evidence="1">
    <location>
        <begin position="114"/>
        <end position="352"/>
    </location>
</feature>
<organism evidence="2 3">
    <name type="scientific">Bacteroides fragilis str. S36L11</name>
    <dbReference type="NCBI Taxonomy" id="1339327"/>
    <lineage>
        <taxon>Bacteria</taxon>
        <taxon>Pseudomonadati</taxon>
        <taxon>Bacteroidota</taxon>
        <taxon>Bacteroidia</taxon>
        <taxon>Bacteroidales</taxon>
        <taxon>Bacteroidaceae</taxon>
        <taxon>Bacteroides</taxon>
    </lineage>
</organism>
<name>A0A015X815_BACFG</name>
<dbReference type="InterPro" id="IPR007505">
    <property type="entry name" value="PDDEXK_7"/>
</dbReference>
<accession>A0A015X815</accession>
<evidence type="ECO:0000313" key="3">
    <source>
        <dbReference type="Proteomes" id="UP000022082"/>
    </source>
</evidence>
<reference evidence="2 3" key="1">
    <citation type="submission" date="2014-02" db="EMBL/GenBank/DDBJ databases">
        <authorList>
            <person name="Sears C."/>
            <person name="Carroll K."/>
            <person name="Sack B.R."/>
            <person name="Qadri F."/>
            <person name="Myers L.L."/>
            <person name="Chung G.-T."/>
            <person name="Escheverria P."/>
            <person name="Fraser C.M."/>
            <person name="Sadzewicz L."/>
            <person name="Shefchek K.A."/>
            <person name="Tallon L."/>
            <person name="Das S.P."/>
            <person name="Daugherty S."/>
            <person name="Mongodin E.F."/>
        </authorList>
    </citation>
    <scope>NUCLEOTIDE SEQUENCE [LARGE SCALE GENOMIC DNA]</scope>
    <source>
        <strain evidence="2 3">S36L11</strain>
    </source>
</reference>
<dbReference type="Pfam" id="PF09823">
    <property type="entry name" value="DUF2357"/>
    <property type="match status" value="1"/>
</dbReference>
<dbReference type="EMBL" id="JGDJ01000238">
    <property type="protein sequence ID" value="EXZ27833.1"/>
    <property type="molecule type" value="Genomic_DNA"/>
</dbReference>
<dbReference type="Pfam" id="PF04411">
    <property type="entry name" value="PDDEXK_7"/>
    <property type="match status" value="1"/>
</dbReference>
<dbReference type="InterPro" id="IPR018633">
    <property type="entry name" value="DUF2357"/>
</dbReference>
<sequence>MEALLTLNHPDYKLMVYCPSYDKIFKKAQTCMRVKQNDETLYSIYTWDKNAFTQINGEQLIEGKRHPSIFFENTDYQFWINFKRIDIEDAWINTPLRNIQDNFMFNQENQILFGHLNYGNDIGRAEFNIDYKLKNGEIRHSKLGYDVLSIKLDYHKDLKKIVDDIEKEYRMLSIDFLRKTYHTFDVDVVGETPDIIWWNLFKDIQTNFIQAVKTIVDCPRNRLVQKETYLRADKLKRLTPQLEIQLTEHRKNPAHLYRTEHPIACVDTMENRFLKYCIIFIAEKFSDLKCRIINSYKQLTEKYIINLNQQQEELQRLVHHPFFRTVGEFRGFTQESLILKQATGYSEIYHDWIILSCGYDLKEGANSLELKDIAKLYEIWCFIELKNIIKELLGNEVETNYSKRPEKKFITQLGKGKLSKVIFSKHNIELAKICYNPKSYVGEEQLSTIIPCTTSYTVSQQPDIILQLTRRDIKQGIKLTYLFDAKYRIGDTQDNVDTPPDDAINQMHRYRDAIYYIDQDTKQLKKEVIGGYILFPGNGEDSAVEEMNFYKSIGKVNIGAFPLRPQDNESKELLRGFLKRLIWECPTYQILEQTFTHKETMLTFNQPGSVLLVPIAKSRSYFKDFNERSKVIHYYFGKIKMGGVYEHLNFQKYDYFIPVIEGKIRDVYRIEYASVRHRNDIPGIEPKENVDLSDFRIYMKLTSPSYLTGAKRLIPIRHSRIDYKCFFKEYNSITEVINLITE</sequence>
<evidence type="ECO:0000313" key="2">
    <source>
        <dbReference type="EMBL" id="EXZ27833.1"/>
    </source>
</evidence>
<evidence type="ECO:0000259" key="1">
    <source>
        <dbReference type="Pfam" id="PF09823"/>
    </source>
</evidence>
<dbReference type="RefSeq" id="WP_005788867.1">
    <property type="nucleotide sequence ID" value="NZ_JGDJ01000238.1"/>
</dbReference>
<dbReference type="AlphaFoldDB" id="A0A015X815"/>
<dbReference type="PATRIC" id="fig|1339327.3.peg.3520"/>
<proteinExistence type="predicted"/>
<dbReference type="Proteomes" id="UP000022082">
    <property type="component" value="Unassembled WGS sequence"/>
</dbReference>
<comment type="caution">
    <text evidence="2">The sequence shown here is derived from an EMBL/GenBank/DDBJ whole genome shotgun (WGS) entry which is preliminary data.</text>
</comment>
<dbReference type="GeneID" id="60366594"/>
<gene>
    <name evidence="2" type="ORF">M136_2956</name>
</gene>
<protein>
    <recommendedName>
        <fullName evidence="1">DUF2357 domain-containing protein</fullName>
    </recommendedName>
</protein>